<feature type="domain" description="Disease resistance R13L4/SHOC-2-like LRR" evidence="8">
    <location>
        <begin position="209"/>
        <end position="408"/>
    </location>
</feature>
<organism evidence="9 10">
    <name type="scientific">Populus tomentosa</name>
    <name type="common">Chinese white poplar</name>
    <dbReference type="NCBI Taxonomy" id="118781"/>
    <lineage>
        <taxon>Eukaryota</taxon>
        <taxon>Viridiplantae</taxon>
        <taxon>Streptophyta</taxon>
        <taxon>Embryophyta</taxon>
        <taxon>Tracheophyta</taxon>
        <taxon>Spermatophyta</taxon>
        <taxon>Magnoliopsida</taxon>
        <taxon>eudicotyledons</taxon>
        <taxon>Gunneridae</taxon>
        <taxon>Pentapetalae</taxon>
        <taxon>rosids</taxon>
        <taxon>fabids</taxon>
        <taxon>Malpighiales</taxon>
        <taxon>Salicaceae</taxon>
        <taxon>Saliceae</taxon>
        <taxon>Populus</taxon>
    </lineage>
</organism>
<dbReference type="InterPro" id="IPR041118">
    <property type="entry name" value="Rx_N"/>
</dbReference>
<keyword evidence="1" id="KW-0677">Repeat</keyword>
<dbReference type="EMBL" id="JAAWWB010000034">
    <property type="protein sequence ID" value="KAG6742205.1"/>
    <property type="molecule type" value="Genomic_DNA"/>
</dbReference>
<keyword evidence="5" id="KW-0175">Coiled coil</keyword>
<keyword evidence="4" id="KW-0067">ATP-binding</keyword>
<evidence type="ECO:0000256" key="6">
    <source>
        <dbReference type="SAM" id="MobiDB-lite"/>
    </source>
</evidence>
<evidence type="ECO:0000256" key="1">
    <source>
        <dbReference type="ARBA" id="ARBA00022737"/>
    </source>
</evidence>
<evidence type="ECO:0000259" key="7">
    <source>
        <dbReference type="Pfam" id="PF18052"/>
    </source>
</evidence>
<feature type="coiled-coil region" evidence="5">
    <location>
        <begin position="28"/>
        <end position="55"/>
    </location>
</feature>
<evidence type="ECO:0000256" key="2">
    <source>
        <dbReference type="ARBA" id="ARBA00022741"/>
    </source>
</evidence>
<evidence type="ECO:0000256" key="3">
    <source>
        <dbReference type="ARBA" id="ARBA00022821"/>
    </source>
</evidence>
<dbReference type="Pfam" id="PF23598">
    <property type="entry name" value="LRR_14"/>
    <property type="match status" value="1"/>
</dbReference>
<evidence type="ECO:0000313" key="9">
    <source>
        <dbReference type="EMBL" id="KAG6742205.1"/>
    </source>
</evidence>
<evidence type="ECO:0000259" key="8">
    <source>
        <dbReference type="Pfam" id="PF23598"/>
    </source>
</evidence>
<dbReference type="GO" id="GO:0006952">
    <property type="term" value="P:defense response"/>
    <property type="evidence" value="ECO:0007669"/>
    <property type="project" value="UniProtKB-KW"/>
</dbReference>
<dbReference type="OrthoDB" id="2018467at2759"/>
<evidence type="ECO:0008006" key="11">
    <source>
        <dbReference type="Google" id="ProtNLM"/>
    </source>
</evidence>
<keyword evidence="2" id="KW-0547">Nucleotide-binding</keyword>
<dbReference type="Proteomes" id="UP000886885">
    <property type="component" value="Chromosome 17D"/>
</dbReference>
<dbReference type="AlphaFoldDB" id="A0A8X8C5W7"/>
<feature type="domain" description="Disease resistance N-terminal" evidence="7">
    <location>
        <begin position="11"/>
        <end position="100"/>
    </location>
</feature>
<comment type="caution">
    <text evidence="9">The sequence shown here is derived from an EMBL/GenBank/DDBJ whole genome shotgun (WGS) entry which is preliminary data.</text>
</comment>
<dbReference type="InterPro" id="IPR055414">
    <property type="entry name" value="LRR_R13L4/SHOC2-like"/>
</dbReference>
<proteinExistence type="predicted"/>
<evidence type="ECO:0000256" key="5">
    <source>
        <dbReference type="SAM" id="Coils"/>
    </source>
</evidence>
<dbReference type="Pfam" id="PF18052">
    <property type="entry name" value="Rx_N"/>
    <property type="match status" value="1"/>
</dbReference>
<keyword evidence="10" id="KW-1185">Reference proteome</keyword>
<sequence length="491" mass="56224">MAEAFATEIAKSLLGKLGSCAVQEFRLAWGLEDDLARLEERLKAINAVLSDAEKQQSKNDRIRLWLHMLREVLYDAEDVLDEIECETLRRDVVKTTGSTSRKVRRFFSSSNKIAFRSTMGHKIKSIIDRLAEISSFKSEFNLSEQPIDCGHVLHEETEMNRSFESFSGLIGRDEDKERIINLLAAPFKFPNNFHQVRSIVFADSIVGPTCKTDFEKCLSEFKYLRSLELMDDSGFEAFPERIDALKHLRYIYFGRNSKIKRLPKSIFKLQNLQALFIGLGLEELPKDVRYMISLRYLVLTTQQKRLPEGGIGCLECLQTLFIGYCEDLENLCEDMQGLKSLRKLVIGVCDSLISLPRSIKCLTTLEELFIIKCDELDLMTIEEKNEEKNQPLSLSLRIVMFDNLPSTIALPEQVLQGSAESLQTFIIKKCPSIGEMPECIINLKKLQNLEISDCPRLSKRCRRETGEDWPKIKHIPKIEVDNDDSGEETSN</sequence>
<feature type="region of interest" description="Disordered" evidence="6">
    <location>
        <begin position="472"/>
        <end position="491"/>
    </location>
</feature>
<dbReference type="InterPro" id="IPR038005">
    <property type="entry name" value="RX-like_CC"/>
</dbReference>
<name>A0A8X8C5W7_POPTO</name>
<dbReference type="PANTHER" id="PTHR36766">
    <property type="entry name" value="PLANT BROAD-SPECTRUM MILDEW RESISTANCE PROTEIN RPW8"/>
    <property type="match status" value="1"/>
</dbReference>
<reference evidence="9" key="1">
    <citation type="journal article" date="2020" name="bioRxiv">
        <title>Hybrid origin of Populus tomentosa Carr. identified through genome sequencing and phylogenomic analysis.</title>
        <authorList>
            <person name="An X."/>
            <person name="Gao K."/>
            <person name="Chen Z."/>
            <person name="Li J."/>
            <person name="Yang X."/>
            <person name="Yang X."/>
            <person name="Zhou J."/>
            <person name="Guo T."/>
            <person name="Zhao T."/>
            <person name="Huang S."/>
            <person name="Miao D."/>
            <person name="Khan W.U."/>
            <person name="Rao P."/>
            <person name="Ye M."/>
            <person name="Lei B."/>
            <person name="Liao W."/>
            <person name="Wang J."/>
            <person name="Ji L."/>
            <person name="Li Y."/>
            <person name="Guo B."/>
            <person name="Mustafa N.S."/>
            <person name="Li S."/>
            <person name="Yun Q."/>
            <person name="Keller S.R."/>
            <person name="Mao J."/>
            <person name="Zhang R."/>
            <person name="Strauss S.H."/>
        </authorList>
    </citation>
    <scope>NUCLEOTIDE SEQUENCE</scope>
    <source>
        <strain evidence="9">GM15</strain>
        <tissue evidence="9">Leaf</tissue>
    </source>
</reference>
<evidence type="ECO:0000313" key="10">
    <source>
        <dbReference type="Proteomes" id="UP000886885"/>
    </source>
</evidence>
<gene>
    <name evidence="9" type="ORF">POTOM_055495</name>
</gene>
<dbReference type="PANTHER" id="PTHR36766:SF61">
    <property type="entry name" value="NB-ARC DOMAIN DISEASE RESISTANCE PROTEIN"/>
    <property type="match status" value="1"/>
</dbReference>
<evidence type="ECO:0000256" key="4">
    <source>
        <dbReference type="ARBA" id="ARBA00022840"/>
    </source>
</evidence>
<accession>A0A8X8C5W7</accession>
<dbReference type="CDD" id="cd14798">
    <property type="entry name" value="RX-CC_like"/>
    <property type="match status" value="1"/>
</dbReference>
<feature type="compositionally biased region" description="Acidic residues" evidence="6">
    <location>
        <begin position="481"/>
        <end position="491"/>
    </location>
</feature>
<protein>
    <recommendedName>
        <fullName evidence="11">Rx N-terminal domain-containing protein</fullName>
    </recommendedName>
</protein>
<keyword evidence="3" id="KW-0611">Plant defense</keyword>
<dbReference type="GO" id="GO:0005524">
    <property type="term" value="F:ATP binding"/>
    <property type="evidence" value="ECO:0007669"/>
    <property type="project" value="UniProtKB-KW"/>
</dbReference>